<feature type="compositionally biased region" description="Gly residues" evidence="1">
    <location>
        <begin position="471"/>
        <end position="483"/>
    </location>
</feature>
<evidence type="ECO:0000256" key="1">
    <source>
        <dbReference type="SAM" id="MobiDB-lite"/>
    </source>
</evidence>
<feature type="compositionally biased region" description="Polar residues" evidence="1">
    <location>
        <begin position="484"/>
        <end position="493"/>
    </location>
</feature>
<feature type="region of interest" description="Disordered" evidence="1">
    <location>
        <begin position="1664"/>
        <end position="1686"/>
    </location>
</feature>
<feature type="region of interest" description="Disordered" evidence="1">
    <location>
        <begin position="3640"/>
        <end position="3668"/>
    </location>
</feature>
<sequence length="4495" mass="483075">MELDAAWHHLAAVAAPSIPLVAEAIGHLQQAARFFAPAAPLLLEQIEDLPAREVHHHQRIAERQDHARVAHRCAAVIGVEILAHAAVVHEGDLRAERPAGQQHRIGHQVAQRGFAAVGALAHHAGYRQARHGARQQFGAARARGIEVRLQLRIGRPFTGHHHLLARADGAQRVGAGIDGELDAAQHMAAHVRLRDGAAVHLAQVTLVRVAAHHQPHGRVEALDDVGHGTGQFAAIGLVEFFGGAAALVDQRHEHAHALLAQFRQLTVDGVRFVDEFEAGDARGQRRFGSTFQDRADERDLDAVGRLDLVGRQHRLAGGHVDHVGGQVRKPGAAEIGFVLAGLVHARRLAAAALLTQQLHAAAVEFVVAHRAGAQAQQVHGADGGFIRPHGGDGGTGAHQVARADEQQLGVVAAPGLQRGADGVDAARVHGARTAALRAVPHVLARFQVAVKIVERDQLDVDQPGGRRVRFGGLGQRRGTGSEQGGQRNRSQGTEGRFHCGPDVSESIIVPRHTSAGTAERPLEYYVTKRFEHKKTAGVATGRSVFQRRVTNLEFVLHRGLNSPLRFAFDLAHVQGFHSVAHAVDVAVLCIDTDVVDERTRLRTATGVEAHFVDTAPLLVQQIADVEDIQRERRLVLVEEAGHFLRQADVEAVGPWREIGVTTDHAASSVFQYLVAVDDCPELVFVGMVGGGIASKHDLTRTWRRRDVHQIVTGNAVAVQVIVDGPAVRLAGTAFVEQAEGGVIGAEQALAEVDQRIDTVFYQVARVGADFFVRVEYRTAAVVRARGGRRQGRHFTRLGVGVRQRPLHAVDHRTAQGHGGQVAAALVGRGGYQHVVVRGVAAGLVTRWRGAGGAAGGAGVDQGASRGPASCVVATRGVIQFAAVGTDLGWGAQVQVLVVDTILVLDLQEFHAQHQVVPRQFGIEGNVRFPDRWLLQAWRQRVHVDLRHSAVWNGRALLGDVSAEQTAGRRARTGRRTAADGRGGHARIRERVRQPYRGGSALEQADTTAQLHLARRVERVVEACARLPDVLTVEGVGVVDAEAAGLAVGGGSGGSNRRLRHGGVTQRTVVDAGRVQARAVAQGQLVVDGPGILHEHAVVLHAEVRHGVVQRKAVVGGLQRVRRWTAEAEVFQHGGLHVGIAQVAAVGHRRRGAQRGVSPVRRAREGVVAPDVLQEGVVDLVLGVIAAELDFVVAQRPVGAHVTVQGLGAQDVALTAVIGTEAQRTRGGRHRRWRAGRVGAGERQADQRQLRVQGRHAVVVAVRYLDFGREGRGPVGGPLGHHGLDLLALRIPFGVERQAGGGRAGELRFRLLGFRVAEHGAVVVVDVPVNLGQVVVHVQRGARAQRRVARIETVHVLGDVGGGSNRGRADADVGLGAAQRAEGRRGAGRFQLFVGGKQEQLVLDQRQADSGAFRGFLERGWCEIGVGRIVVTIAGQLVITEHVIDIAFDGVGAGLGDGIDVTAGIALLGNVVVGHVDLHRLDRFDRNRLLGGRAAVRFQAERIVDGHAVDGQRVVARVLAGHGNFAAVLVGLGHARVGAGVVLQVTVDRTLDRQFGRADAGARTHGGARELVRTAGSAGNGHGLHLGAEGRVHGGGFRQLDEHVVAFFRDAILGDRDRVRTACAQAALDVTAFGVGDDVGRRARLGVNDGHGRTGGRLAVARRNAATNRRRRVLSHGRDRRERDRQAERDLRQLEPFMIDHCVTPIKTNNYVEPCWWQGSPSYVCCNCLKATPCKKGVPELPHSGRDDDGRTPSRGTLFVAIGQERVTNTVVRQLFNFRVRRLVTGCKQRVLAGQVVARHPGVVGGQHERHAILAEQGDRVRLVLDAEDEIVAAQVDLDRNILIVHLFHDAQRIAFVGNVHAMADAARARHVQRLLDVELQPFRLHHAQRQLARVQRQFDGRIFGFQELVHLHVQRVVAHRHVRAFLAHDVDAHDQRTGGGQLEARHHLRKHLRRRQEAQRERLVAQREAGVVDAGARRLDVVEVGGDPALERLVAVELADVGGQVGVGQAARQGLVIETGVLGNRGDLENGFDIAQVFLDGAALQGLQAVGRVGGRNRVEVGERVEKLAVGRGLDGAVVIEILVGPALQQVGQEGVILQAVLARQAHALGQRLGALGLGGGLVHVDAVAGLVDAIAFLVHPAQVLLGIDGARIMVVQVATLGHQGEEHGQLGQLGFLARHQGGQHVAGDRFRQRKQQLFQAVGVGGAALQQRRALRVDHDEIGLGARRKIADRAFELHAARRAQRGQVKHPQGRQVAALQARYFIGFIHGLQHRERRAAAHVGGQRQQHARLVGAFEVEQAAAQEQVGRGADGRRRPRFRHAPAVLLVEPDAVAVHGARTQHAVAVVHVDIAARLREQLAHPGAFGFVFRHVGLDIRVGIGARQFGGQVQLLVGGRGRKARRDRVLRPAAVVPALDQRFGVARAAFGRVAQEVRAIAVHQHLAGHHAQAARFAGREERVHRCRVHGAVHHGRGGAAAQQLVEEEFGHVPSVRRVLEAAFHRKGIGLQPWQQPFRGRRDHVRLRIVDMGVDKAGHEQLAAVVVHRSPRRQRGVQRGIVARRPHLAAGDDQQAVFMPGMGAVAEGRIGEEVQQAASVGLQVGGGHRSFRELKLKWLYVGDAVGLRLPHHQQLRAHGGGNRGGELAGNAGEPDRAHHGGNAVWRHPARGQATLELYPFCAGADQAEPAHAGARQDRLGQALVERVAVGEHQVAGAGRGAGHQRFGRIGRFHRHVGGHGGGKLVFALVDPGDGARQFAKQADDGRAHVAGAEQQQMGARRRAGVDQPAAAGSVAHDAGAGPAGKVGHGGKVGDGGKVAHGGKVGHGRAMFAGAGAGNHLAMGIVQQCCRGAVDGGHAPAVVARAGAQRGQHVVQRGVDHLERQVHHAAAALAQRGAQRVALDARGAGAGIVQHGARQVHGAQFQVAAADSVDLAAARDQHLGAGLARAGALHDGHRHQHRRFIDGDQPVAHDQTPSSTIDTARRISSLQQRRLAHGFRAVDAVLDVAVVVQGHAQVVRAVGNTGDLVSGRRVRHQFAGAVPPQLLGREPAHALDERALHLADVDGGVERTARVVQRIGAQQLPFAGERVHHHLGDGRAIGVVRERMAAHGFRVPVQAGRGIKAVGPQLHPGQVRLLHQRREWHHVAVDVHRIVHEAHRLAVVVAVLLDRVRGEPLADLARRILRGLAIEVGAGGRGRGRRIGDLAGVGGRHPQMVDGDAQFVGDYLHHLGVDALPHLGAAVVDQYRAVDIHVHQRARLVQVRDVEGDTEFERRERQPFFQHRAGVVERVDGGAARAVGAGRFEFGRQGLDHVVDDFLAVGRDVAVGAAIEIEAADIERVAPQVAGDVVDDVFDGDGALRAAEAPERRVGLGVGLAAAGQDFHVRQIIRVVEVADGACGNRAGQVGRVAGAQRHVHLGGQDLAGVVVTHLVLVEEAVALAGDQHVVVAVGAQLDRAFQPGRRNAGRRRPKRRLRFLAAEAPAHAPALDLHLVRMHAQRMRDHVLHLARMLGGALHQHAVVLFRDRVGDLPFQVKLLLAAHEQLAPGHARRHVERGLEVAALQAHGRHHVRLRRFRFLRRQDRGQFLVVDLGAARGAAGVVMGVRHHDEHRLAHVQHFAGAENRIVVDDRTAVVGAHDVLRRVHGHHAGSGAHGRQIDGRDARMRPGGQSQSGVQRALQLGDVVGVGGLAQHRRLDPGFEPEAAQQVLRRLHPIAAGRAHVGQRREVLRNHVHRHPQVGFVPAQARERTFRARRAPWRGGHAAVGDAGVHDMVAVERERERRAHGRNILVEALGQFIGAELDVLARQRHPHGSHDFICLQIFFLVVEVERFQRQRARARWPLQHHLAADSDQPRHRVADGRTVGHVAAQRAGVTDRQRRETLAQFAQLRRIQLAQRVVGVFQRDAGADVQHAALLGHRLQRGHVAQVDDVAQFAQLLGDPQADVGGAGQQRGVRMGGAQRHQFVHRARRIKGAAAGRVADARLALQGAQLGRDGGAVERHARQFRHAVGSVDDGAVAGAATQVAGQAVVDFAALCGLAVFIEVHAPQRHHESRRAEAALRAMTVHHGLLHRVQRAAVLLQVFDRKQRLAIERGRELDAGIDRLHVQLAGRIEAADDHGAGAAIALGAAFLGAGGVQVFAQVLEHGSSGVIRVHGAPVVGDIDAAGDPHLVVALHVIEEARQRGQARRPAHDAAVQADGQHLGRVQPGRVALGVQHVEGVLQIVEELRARVETLGGGKAHVVGVERVGHDQLRCAGHLAVGAGVRDLLPERQVVAVVIGVVGEAAVFHDQPARIGRVAPRVPALRRAARQVADDVHGFLHVGALGGFVHVLVADPAQAVAGDFVAQRLERGHRLGMALERHRHAKHGERQLAVFEQAQHAPQARARAVFVQRLHAHVAVGKRRRADDLGQKGLGTGVAVQYTVLGALLVVEHELQRHARLARPPGVGRRGTVADQVARIVVVGAHASTHERRPVYGEYIPNHIWDGARRYMIYTIAACHTPI</sequence>
<feature type="compositionally biased region" description="Basic and acidic residues" evidence="1">
    <location>
        <begin position="3649"/>
        <end position="3658"/>
    </location>
</feature>
<organism evidence="2">
    <name type="scientific">Tanacetum cinerariifolium</name>
    <name type="common">Dalmatian daisy</name>
    <name type="synonym">Chrysanthemum cinerariifolium</name>
    <dbReference type="NCBI Taxonomy" id="118510"/>
    <lineage>
        <taxon>Eukaryota</taxon>
        <taxon>Viridiplantae</taxon>
        <taxon>Streptophyta</taxon>
        <taxon>Embryophyta</taxon>
        <taxon>Tracheophyta</taxon>
        <taxon>Spermatophyta</taxon>
        <taxon>Magnoliopsida</taxon>
        <taxon>eudicotyledons</taxon>
        <taxon>Gunneridae</taxon>
        <taxon>Pentapetalae</taxon>
        <taxon>asterids</taxon>
        <taxon>campanulids</taxon>
        <taxon>Asterales</taxon>
        <taxon>Asteraceae</taxon>
        <taxon>Asteroideae</taxon>
        <taxon>Anthemideae</taxon>
        <taxon>Anthemidinae</taxon>
        <taxon>Tanacetum</taxon>
    </lineage>
</organism>
<gene>
    <name evidence="2" type="ORF">Tci_000058</name>
</gene>
<accession>A0A699GE39</accession>
<feature type="region of interest" description="Disordered" evidence="1">
    <location>
        <begin position="463"/>
        <end position="497"/>
    </location>
</feature>
<feature type="compositionally biased region" description="Basic and acidic residues" evidence="1">
    <location>
        <begin position="1675"/>
        <end position="1686"/>
    </location>
</feature>
<reference evidence="2" key="1">
    <citation type="journal article" date="2019" name="Sci. Rep.">
        <title>Draft genome of Tanacetum cinerariifolium, the natural source of mosquito coil.</title>
        <authorList>
            <person name="Yamashiro T."/>
            <person name="Shiraishi A."/>
            <person name="Satake H."/>
            <person name="Nakayama K."/>
        </authorList>
    </citation>
    <scope>NUCLEOTIDE SEQUENCE</scope>
</reference>
<comment type="caution">
    <text evidence="2">The sequence shown here is derived from an EMBL/GenBank/DDBJ whole genome shotgun (WGS) entry which is preliminary data.</text>
</comment>
<name>A0A699GE39_TANCI</name>
<protein>
    <submittedName>
        <fullName evidence="2">Uncharacterized protein</fullName>
    </submittedName>
</protein>
<proteinExistence type="predicted"/>
<evidence type="ECO:0000313" key="2">
    <source>
        <dbReference type="EMBL" id="GEU28080.1"/>
    </source>
</evidence>
<dbReference type="EMBL" id="BKCJ010000001">
    <property type="protein sequence ID" value="GEU28080.1"/>
    <property type="molecule type" value="Genomic_DNA"/>
</dbReference>